<keyword evidence="2" id="KW-0472">Membrane</keyword>
<dbReference type="InterPro" id="IPR029058">
    <property type="entry name" value="AB_hydrolase_fold"/>
</dbReference>
<dbReference type="Gene3D" id="3.40.50.1820">
    <property type="entry name" value="alpha/beta hydrolase"/>
    <property type="match status" value="1"/>
</dbReference>
<sequence>MKTPEVLQPRSLGSRRDNFVHDASLSGLCSPRGLPGALAKPARPPEEAFDAAGPAARARPGGGGPEAAAAPGELGRLPAHSAVEASGRGGTDLSLDSSSLSDEEGPVSDLLVIDHGADRFAAKLADGTRWNSCAAISQGSLSPSMSVAQGRASQTTTMSALEAQRLRRCRTMGACSCSGRRARRLAACLLLCLLLVSAAAAAFVLLFGRRMGDAFMLYQDYPSRGDPGYLVDFFGPHCLYLKRTFSPVLKELEAYNLRRGWKEVTLPAREDSLPVRALVFPAASSVEGAEVPRVVLAHGGHATALDSSVQAAAYYLRLANISAVVPFLRGGAGRGHAQLRAEWQHQARDLLGAWDYAVADPEGLLGGRARPGRRAGLLCFGVGCLAAQEALALEPEVPALLMDGALHDVREAVAQRVRQAWPAHAPELLAPLVAERAWERCQALAGRPLDASPSHAELLISRGRQHGGTLGIIHSVNDSVILVEQRDRLLASVRAASPPGFELALEWYPSFSAGGACAARREAYLEQPAAYLLALCSFWRTFFDAGGALAGGASRCEDAAALVR</sequence>
<evidence type="ECO:0000256" key="1">
    <source>
        <dbReference type="SAM" id="MobiDB-lite"/>
    </source>
</evidence>
<reference evidence="3" key="1">
    <citation type="submission" date="2023-10" db="EMBL/GenBank/DDBJ databases">
        <authorList>
            <person name="Chen Y."/>
            <person name="Shah S."/>
            <person name="Dougan E. K."/>
            <person name="Thang M."/>
            <person name="Chan C."/>
        </authorList>
    </citation>
    <scope>NUCLEOTIDE SEQUENCE [LARGE SCALE GENOMIC DNA]</scope>
</reference>
<feature type="region of interest" description="Disordered" evidence="1">
    <location>
        <begin position="23"/>
        <end position="104"/>
    </location>
</feature>
<keyword evidence="2" id="KW-1133">Transmembrane helix</keyword>
<dbReference type="SUPFAM" id="SSF53474">
    <property type="entry name" value="alpha/beta-Hydrolases"/>
    <property type="match status" value="1"/>
</dbReference>
<keyword evidence="2" id="KW-0812">Transmembrane</keyword>
<organism evidence="3 4">
    <name type="scientific">Prorocentrum cordatum</name>
    <dbReference type="NCBI Taxonomy" id="2364126"/>
    <lineage>
        <taxon>Eukaryota</taxon>
        <taxon>Sar</taxon>
        <taxon>Alveolata</taxon>
        <taxon>Dinophyceae</taxon>
        <taxon>Prorocentrales</taxon>
        <taxon>Prorocentraceae</taxon>
        <taxon>Prorocentrum</taxon>
    </lineage>
</organism>
<gene>
    <name evidence="3" type="ORF">PCOR1329_LOCUS66621</name>
</gene>
<dbReference type="Proteomes" id="UP001189429">
    <property type="component" value="Unassembled WGS sequence"/>
</dbReference>
<evidence type="ECO:0008006" key="5">
    <source>
        <dbReference type="Google" id="ProtNLM"/>
    </source>
</evidence>
<proteinExistence type="predicted"/>
<comment type="caution">
    <text evidence="3">The sequence shown here is derived from an EMBL/GenBank/DDBJ whole genome shotgun (WGS) entry which is preliminary data.</text>
</comment>
<accession>A0ABN9WEM9</accession>
<protein>
    <recommendedName>
        <fullName evidence="5">1-alkyl-2-acetylglycerophosphocholine esterase</fullName>
    </recommendedName>
</protein>
<feature type="transmembrane region" description="Helical" evidence="2">
    <location>
        <begin position="184"/>
        <end position="207"/>
    </location>
</feature>
<keyword evidence="4" id="KW-1185">Reference proteome</keyword>
<feature type="compositionally biased region" description="Low complexity" evidence="1">
    <location>
        <begin position="66"/>
        <end position="79"/>
    </location>
</feature>
<dbReference type="EMBL" id="CAUYUJ010018593">
    <property type="protein sequence ID" value="CAK0884833.1"/>
    <property type="molecule type" value="Genomic_DNA"/>
</dbReference>
<name>A0ABN9WEM9_9DINO</name>
<evidence type="ECO:0000313" key="3">
    <source>
        <dbReference type="EMBL" id="CAK0884833.1"/>
    </source>
</evidence>
<evidence type="ECO:0000313" key="4">
    <source>
        <dbReference type="Proteomes" id="UP001189429"/>
    </source>
</evidence>
<evidence type="ECO:0000256" key="2">
    <source>
        <dbReference type="SAM" id="Phobius"/>
    </source>
</evidence>
<feature type="compositionally biased region" description="Low complexity" evidence="1">
    <location>
        <begin position="50"/>
        <end position="59"/>
    </location>
</feature>